<keyword evidence="10" id="KW-1185">Reference proteome</keyword>
<dbReference type="PROSITE" id="PS50893">
    <property type="entry name" value="ABC_TRANSPORTER_2"/>
    <property type="match status" value="1"/>
</dbReference>
<dbReference type="HOGENOM" id="CLU_000604_1_22_4"/>
<dbReference type="InterPro" id="IPR003439">
    <property type="entry name" value="ABC_transporter-like_ATP-bd"/>
</dbReference>
<dbReference type="GO" id="GO:0022857">
    <property type="term" value="F:transmembrane transporter activity"/>
    <property type="evidence" value="ECO:0007669"/>
    <property type="project" value="TreeGrafter"/>
</dbReference>
<keyword evidence="5" id="KW-0472">Membrane</keyword>
<reference evidence="9 10" key="1">
    <citation type="submission" date="2010-03" db="EMBL/GenBank/DDBJ databases">
        <title>Complete sequence of Sideroxydans lithotrophicus ES-1.</title>
        <authorList>
            <consortium name="US DOE Joint Genome Institute"/>
            <person name="Lucas S."/>
            <person name="Copeland A."/>
            <person name="Lapidus A."/>
            <person name="Cheng J.-F."/>
            <person name="Bruce D."/>
            <person name="Goodwin L."/>
            <person name="Pitluck S."/>
            <person name="Munk A.C."/>
            <person name="Detter J.C."/>
            <person name="Han C."/>
            <person name="Tapia R."/>
            <person name="Larimer F."/>
            <person name="Land M."/>
            <person name="Hauser L."/>
            <person name="Kyrpides N."/>
            <person name="Ivanova N."/>
            <person name="Emerson D."/>
            <person name="Woyke T."/>
        </authorList>
    </citation>
    <scope>NUCLEOTIDE SEQUENCE [LARGE SCALE GENOMIC DNA]</scope>
    <source>
        <strain evidence="9 10">ES-1</strain>
    </source>
</reference>
<dbReference type="Proteomes" id="UP000001625">
    <property type="component" value="Chromosome"/>
</dbReference>
<keyword evidence="6" id="KW-0046">Antibiotic resistance</keyword>
<dbReference type="InterPro" id="IPR017911">
    <property type="entry name" value="MacB-like_ATP-bd"/>
</dbReference>
<dbReference type="eggNOG" id="COG1136">
    <property type="taxonomic scope" value="Bacteria"/>
</dbReference>
<dbReference type="PANTHER" id="PTHR24220:SF86">
    <property type="entry name" value="ABC TRANSPORTER ABCH.1"/>
    <property type="match status" value="1"/>
</dbReference>
<dbReference type="OrthoDB" id="8524638at2"/>
<keyword evidence="4" id="KW-0067">ATP-binding</keyword>
<dbReference type="InterPro" id="IPR017871">
    <property type="entry name" value="ABC_transporter-like_CS"/>
</dbReference>
<dbReference type="InterPro" id="IPR015854">
    <property type="entry name" value="ABC_transpr_LolD-like"/>
</dbReference>
<evidence type="ECO:0000256" key="5">
    <source>
        <dbReference type="ARBA" id="ARBA00022989"/>
    </source>
</evidence>
<dbReference type="SMART" id="SM00382">
    <property type="entry name" value="AAA"/>
    <property type="match status" value="1"/>
</dbReference>
<dbReference type="STRING" id="580332.Slit_1489"/>
<dbReference type="CDD" id="cd03255">
    <property type="entry name" value="ABC_MJ0796_LolCDE_FtsE"/>
    <property type="match status" value="1"/>
</dbReference>
<protein>
    <submittedName>
        <fullName evidence="9">ABC transporter related protein</fullName>
    </submittedName>
</protein>
<dbReference type="AlphaFoldDB" id="D5CRZ0"/>
<dbReference type="FunFam" id="3.40.50.300:FF:000032">
    <property type="entry name" value="Export ABC transporter ATP-binding protein"/>
    <property type="match status" value="1"/>
</dbReference>
<evidence type="ECO:0000256" key="4">
    <source>
        <dbReference type="ARBA" id="ARBA00022840"/>
    </source>
</evidence>
<accession>D5CRZ0</accession>
<dbReference type="InterPro" id="IPR003593">
    <property type="entry name" value="AAA+_ATPase"/>
</dbReference>
<keyword evidence="5" id="KW-0812">Transmembrane</keyword>
<evidence type="ECO:0000313" key="10">
    <source>
        <dbReference type="Proteomes" id="UP000001625"/>
    </source>
</evidence>
<dbReference type="SUPFAM" id="SSF52540">
    <property type="entry name" value="P-loop containing nucleoside triphosphate hydrolases"/>
    <property type="match status" value="1"/>
</dbReference>
<dbReference type="KEGG" id="slt:Slit_1489"/>
<evidence type="ECO:0000256" key="1">
    <source>
        <dbReference type="ARBA" id="ARBA00022448"/>
    </source>
</evidence>
<feature type="domain" description="ABC transporter" evidence="8">
    <location>
        <begin position="7"/>
        <end position="240"/>
    </location>
</feature>
<proteinExistence type="inferred from homology"/>
<keyword evidence="3" id="KW-0547">Nucleotide-binding</keyword>
<name>D5CRZ0_SIDLE</name>
<evidence type="ECO:0000313" key="9">
    <source>
        <dbReference type="EMBL" id="ADE11726.1"/>
    </source>
</evidence>
<evidence type="ECO:0000256" key="3">
    <source>
        <dbReference type="ARBA" id="ARBA00022741"/>
    </source>
</evidence>
<evidence type="ECO:0000259" key="8">
    <source>
        <dbReference type="PROSITE" id="PS50893"/>
    </source>
</evidence>
<dbReference type="PANTHER" id="PTHR24220">
    <property type="entry name" value="IMPORT ATP-BINDING PROTEIN"/>
    <property type="match status" value="1"/>
</dbReference>
<keyword evidence="5" id="KW-1133">Transmembrane helix</keyword>
<comment type="similarity">
    <text evidence="7">Belongs to the ABC transporter superfamily. Macrolide exporter (TC 3.A.1.122) family.</text>
</comment>
<dbReference type="RefSeq" id="WP_013029624.1">
    <property type="nucleotide sequence ID" value="NC_013959.1"/>
</dbReference>
<gene>
    <name evidence="9" type="ordered locus">Slit_1489</name>
</gene>
<keyword evidence="2" id="KW-1003">Cell membrane</keyword>
<evidence type="ECO:0000256" key="7">
    <source>
        <dbReference type="ARBA" id="ARBA00038388"/>
    </source>
</evidence>
<dbReference type="Pfam" id="PF00005">
    <property type="entry name" value="ABC_tran"/>
    <property type="match status" value="1"/>
</dbReference>
<dbReference type="GO" id="GO:0046677">
    <property type="term" value="P:response to antibiotic"/>
    <property type="evidence" value="ECO:0007669"/>
    <property type="project" value="UniProtKB-KW"/>
</dbReference>
<evidence type="ECO:0000256" key="6">
    <source>
        <dbReference type="ARBA" id="ARBA00023251"/>
    </source>
</evidence>
<sequence>MNSDPVIRIERLYKEYVTEAGTVPVLKDVSVSVMPGEFVAIMGPSGSGKSTFMNILGCLDVATSGNYFLNGRDVNAQSRDELALLRNQVIGFVFQGFNLLPRASLEDNVALPLIYRGTPTATRLARASEMLEKVGLGQYRRSRPNQISGGQQQRVAIARALVNHPKLLLADEPTGNLDTHTSQEIMALFTELNQRDGITIVLITHESDIATYAQRLVRLSDGRIVYDGAIEHAAPHHLEATS</sequence>
<dbReference type="PROSITE" id="PS00211">
    <property type="entry name" value="ABC_TRANSPORTER_1"/>
    <property type="match status" value="1"/>
</dbReference>
<dbReference type="EMBL" id="CP001965">
    <property type="protein sequence ID" value="ADE11726.1"/>
    <property type="molecule type" value="Genomic_DNA"/>
</dbReference>
<dbReference type="GO" id="GO:0098796">
    <property type="term" value="C:membrane protein complex"/>
    <property type="evidence" value="ECO:0007669"/>
    <property type="project" value="UniProtKB-ARBA"/>
</dbReference>
<dbReference type="GO" id="GO:0005886">
    <property type="term" value="C:plasma membrane"/>
    <property type="evidence" value="ECO:0007669"/>
    <property type="project" value="TreeGrafter"/>
</dbReference>
<dbReference type="GO" id="GO:0016887">
    <property type="term" value="F:ATP hydrolysis activity"/>
    <property type="evidence" value="ECO:0007669"/>
    <property type="project" value="InterPro"/>
</dbReference>
<keyword evidence="1" id="KW-0813">Transport</keyword>
<evidence type="ECO:0000256" key="2">
    <source>
        <dbReference type="ARBA" id="ARBA00022475"/>
    </source>
</evidence>
<dbReference type="Gene3D" id="3.40.50.300">
    <property type="entry name" value="P-loop containing nucleotide triphosphate hydrolases"/>
    <property type="match status" value="1"/>
</dbReference>
<dbReference type="InterPro" id="IPR027417">
    <property type="entry name" value="P-loop_NTPase"/>
</dbReference>
<dbReference type="GO" id="GO:0005524">
    <property type="term" value="F:ATP binding"/>
    <property type="evidence" value="ECO:0007669"/>
    <property type="project" value="UniProtKB-KW"/>
</dbReference>
<organism evidence="9 10">
    <name type="scientific">Sideroxydans lithotrophicus (strain ES-1)</name>
    <dbReference type="NCBI Taxonomy" id="580332"/>
    <lineage>
        <taxon>Bacteria</taxon>
        <taxon>Pseudomonadati</taxon>
        <taxon>Pseudomonadota</taxon>
        <taxon>Betaproteobacteria</taxon>
        <taxon>Nitrosomonadales</taxon>
        <taxon>Gallionellaceae</taxon>
        <taxon>Sideroxydans</taxon>
    </lineage>
</organism>